<keyword evidence="3" id="KW-1185">Reference proteome</keyword>
<comment type="caution">
    <text evidence="2">The sequence shown here is derived from an EMBL/GenBank/DDBJ whole genome shotgun (WGS) entry which is preliminary data.</text>
</comment>
<organism evidence="2 3">
    <name type="scientific">Zestomonas carbonaria</name>
    <dbReference type="NCBI Taxonomy" id="2762745"/>
    <lineage>
        <taxon>Bacteria</taxon>
        <taxon>Pseudomonadati</taxon>
        <taxon>Pseudomonadota</taxon>
        <taxon>Gammaproteobacteria</taxon>
        <taxon>Pseudomonadales</taxon>
        <taxon>Pseudomonadaceae</taxon>
        <taxon>Zestomonas</taxon>
    </lineage>
</organism>
<dbReference type="InterPro" id="IPR025391">
    <property type="entry name" value="DUF4123"/>
</dbReference>
<dbReference type="EMBL" id="CAJFCI010000102">
    <property type="protein sequence ID" value="CAD5110607.1"/>
    <property type="molecule type" value="Genomic_DNA"/>
</dbReference>
<reference evidence="2 3" key="1">
    <citation type="submission" date="2020-08" db="EMBL/GenBank/DDBJ databases">
        <authorList>
            <person name="Criscuolo A."/>
        </authorList>
    </citation>
    <scope>NUCLEOTIDE SEQUENCE [LARGE SCALE GENOMIC DNA]</scope>
    <source>
        <strain evidence="2">CIP111764</strain>
    </source>
</reference>
<dbReference type="RefSeq" id="WP_235979012.1">
    <property type="nucleotide sequence ID" value="NZ_CAJFCI010000102.1"/>
</dbReference>
<dbReference type="Proteomes" id="UP000583387">
    <property type="component" value="Unassembled WGS sequence"/>
</dbReference>
<dbReference type="AlphaFoldDB" id="A0A7U7ICG6"/>
<evidence type="ECO:0000259" key="1">
    <source>
        <dbReference type="Pfam" id="PF13503"/>
    </source>
</evidence>
<feature type="domain" description="DUF4123" evidence="1">
    <location>
        <begin position="53"/>
        <end position="163"/>
    </location>
</feature>
<dbReference type="Pfam" id="PF13503">
    <property type="entry name" value="DUF4123"/>
    <property type="match status" value="1"/>
</dbReference>
<gene>
    <name evidence="2" type="ORF">PSEWESI4_04930</name>
</gene>
<sequence>MNASLPVMLGNVSPREALPTTPRTYLLLITKVLEDWAYRPVPEEGELVPPEAPGVMDLVRAVESFPRRCWIWKGGPLDDVHERGPLLVEATDSPALLDHALTAWAPTGGVLFIGSAAERDELCRHLGSLVRIRLPDQGEATLNLRPDLLSAWLRALDDDHRHAWLGPMTQLLWRINWGPAHGWCQLDQPVPGLAQRTTGWLELRPHELAAFDTNTREHFVTSLAHELITLPSHSSRALGEVREWVRQQLREASTLNIQADADARRYILLLARYPGLLDTPQAQALINDLSESPPARLRGLAALAGEKEFPDD</sequence>
<accession>A0A7U7ICG6</accession>
<evidence type="ECO:0000313" key="2">
    <source>
        <dbReference type="EMBL" id="CAD5110607.1"/>
    </source>
</evidence>
<protein>
    <recommendedName>
        <fullName evidence="1">DUF4123 domain-containing protein</fullName>
    </recommendedName>
</protein>
<name>A0A7U7ICG6_9GAMM</name>
<evidence type="ECO:0000313" key="3">
    <source>
        <dbReference type="Proteomes" id="UP000583387"/>
    </source>
</evidence>
<proteinExistence type="predicted"/>